<dbReference type="AlphaFoldDB" id="A0A853ELF2"/>
<dbReference type="EMBL" id="JACBXV010000203">
    <property type="protein sequence ID" value="NYS70079.1"/>
    <property type="molecule type" value="Genomic_DNA"/>
</dbReference>
<evidence type="ECO:0000256" key="1">
    <source>
        <dbReference type="SAM" id="MobiDB-lite"/>
    </source>
</evidence>
<feature type="compositionally biased region" description="Basic and acidic residues" evidence="1">
    <location>
        <begin position="126"/>
        <end position="138"/>
    </location>
</feature>
<sequence length="144" mass="15714">MSDAETPAPDLPAGSVARVPTQRPTRYGKQLVSHMGRKITASWDERASTGALAFDREGRVTGVVELSCEPEALVLRLRTDDEHLAGLEQVVGIHLARFGAKEAMAVSWVRQDGTEGTTQGPLSPQDLERMRAEREARHRAAQAD</sequence>
<feature type="region of interest" description="Disordered" evidence="1">
    <location>
        <begin position="1"/>
        <end position="25"/>
    </location>
</feature>
<dbReference type="Gene3D" id="3.30.310.50">
    <property type="entry name" value="Alpha-D-phosphohexomutase, C-terminal domain"/>
    <property type="match status" value="1"/>
</dbReference>
<evidence type="ECO:0000313" key="2">
    <source>
        <dbReference type="EMBL" id="NYS70079.1"/>
    </source>
</evidence>
<name>A0A853ELF2_9ACTO</name>
<feature type="region of interest" description="Disordered" evidence="1">
    <location>
        <begin position="110"/>
        <end position="144"/>
    </location>
</feature>
<proteinExistence type="predicted"/>
<dbReference type="Pfam" id="PF09981">
    <property type="entry name" value="DUF2218"/>
    <property type="match status" value="1"/>
</dbReference>
<comment type="caution">
    <text evidence="2">The sequence shown here is derived from an EMBL/GenBank/DDBJ whole genome shotgun (WGS) entry which is preliminary data.</text>
</comment>
<dbReference type="Proteomes" id="UP000572528">
    <property type="component" value="Unassembled WGS sequence"/>
</dbReference>
<dbReference type="RefSeq" id="WP_179901325.1">
    <property type="nucleotide sequence ID" value="NZ_JACBXV010000203.1"/>
</dbReference>
<organism evidence="2 3">
    <name type="scientific">Actinomyces bowdenii</name>
    <dbReference type="NCBI Taxonomy" id="131109"/>
    <lineage>
        <taxon>Bacteria</taxon>
        <taxon>Bacillati</taxon>
        <taxon>Actinomycetota</taxon>
        <taxon>Actinomycetes</taxon>
        <taxon>Actinomycetales</taxon>
        <taxon>Actinomycetaceae</taxon>
        <taxon>Actinomyces</taxon>
    </lineage>
</organism>
<gene>
    <name evidence="2" type="ORF">HZZ05_11285</name>
</gene>
<accession>A0A853ELF2</accession>
<dbReference type="InterPro" id="IPR014543">
    <property type="entry name" value="UCP028291"/>
</dbReference>
<protein>
    <submittedName>
        <fullName evidence="2">DUF2218 domain-containing protein</fullName>
    </submittedName>
</protein>
<evidence type="ECO:0000313" key="3">
    <source>
        <dbReference type="Proteomes" id="UP000572528"/>
    </source>
</evidence>
<reference evidence="2 3" key="1">
    <citation type="submission" date="2020-07" db="EMBL/GenBank/DDBJ databases">
        <title>MOT database genomes.</title>
        <authorList>
            <person name="Joseph S."/>
            <person name="Aduse-Opoku J."/>
            <person name="Hashim A."/>
            <person name="Wade W."/>
            <person name="Curtis M."/>
        </authorList>
    </citation>
    <scope>NUCLEOTIDE SEQUENCE [LARGE SCALE GENOMIC DNA]</scope>
    <source>
        <strain evidence="2 3">WMus004</strain>
    </source>
</reference>